<sequence length="81" mass="9184">MEVLWPLPFQKRPKQETAAVTTKWLTLALVDYSSAPKDSSVVSKTLEPIQSSENAMSTVWYAVRLLLVQQLEDQQSSLEFV</sequence>
<evidence type="ECO:0000313" key="1">
    <source>
        <dbReference type="EMBL" id="APZ96384.1"/>
    </source>
</evidence>
<dbReference type="Proteomes" id="UP000187735">
    <property type="component" value="Chromosome"/>
</dbReference>
<gene>
    <name evidence="1" type="ORF">Fuma_06053</name>
</gene>
<protein>
    <submittedName>
        <fullName evidence="1">Uncharacterized protein</fullName>
    </submittedName>
</protein>
<proteinExistence type="predicted"/>
<dbReference type="STRING" id="1891926.Fuma_06053"/>
<accession>A0A1P8WQQ9</accession>
<dbReference type="EMBL" id="CP017641">
    <property type="protein sequence ID" value="APZ96384.1"/>
    <property type="molecule type" value="Genomic_DNA"/>
</dbReference>
<dbReference type="AlphaFoldDB" id="A0A1P8WQQ9"/>
<name>A0A1P8WQQ9_9PLAN</name>
<reference evidence="1 2" key="1">
    <citation type="journal article" date="2016" name="Front. Microbiol.">
        <title>Fuerstia marisgermanicae gen. nov., sp. nov., an Unusual Member of the Phylum Planctomycetes from the German Wadden Sea.</title>
        <authorList>
            <person name="Kohn T."/>
            <person name="Heuer A."/>
            <person name="Jogler M."/>
            <person name="Vollmers J."/>
            <person name="Boedeker C."/>
            <person name="Bunk B."/>
            <person name="Rast P."/>
            <person name="Borchert D."/>
            <person name="Glockner I."/>
            <person name="Freese H.M."/>
            <person name="Klenk H.P."/>
            <person name="Overmann J."/>
            <person name="Kaster A.K."/>
            <person name="Rohde M."/>
            <person name="Wiegand S."/>
            <person name="Jogler C."/>
        </authorList>
    </citation>
    <scope>NUCLEOTIDE SEQUENCE [LARGE SCALE GENOMIC DNA]</scope>
    <source>
        <strain evidence="1 2">NH11</strain>
    </source>
</reference>
<keyword evidence="2" id="KW-1185">Reference proteome</keyword>
<dbReference type="RefSeq" id="WP_077027421.1">
    <property type="nucleotide sequence ID" value="NZ_CP017641.1"/>
</dbReference>
<organism evidence="1 2">
    <name type="scientific">Fuerstiella marisgermanici</name>
    <dbReference type="NCBI Taxonomy" id="1891926"/>
    <lineage>
        <taxon>Bacteria</taxon>
        <taxon>Pseudomonadati</taxon>
        <taxon>Planctomycetota</taxon>
        <taxon>Planctomycetia</taxon>
        <taxon>Planctomycetales</taxon>
        <taxon>Planctomycetaceae</taxon>
        <taxon>Fuerstiella</taxon>
    </lineage>
</organism>
<dbReference type="KEGG" id="fmr:Fuma_06053"/>
<evidence type="ECO:0000313" key="2">
    <source>
        <dbReference type="Proteomes" id="UP000187735"/>
    </source>
</evidence>